<name>A0A0E3ZJQ2_9BACT</name>
<dbReference type="GO" id="GO:0030288">
    <property type="term" value="C:outer membrane-bounded periplasmic space"/>
    <property type="evidence" value="ECO:0007669"/>
    <property type="project" value="TreeGrafter"/>
</dbReference>
<dbReference type="HOGENOM" id="CLU_022422_0_0_10"/>
<dbReference type="InterPro" id="IPR005151">
    <property type="entry name" value="Tail-specific_protease"/>
</dbReference>
<feature type="domain" description="Tail specific protease" evidence="1">
    <location>
        <begin position="291"/>
        <end position="485"/>
    </location>
</feature>
<dbReference type="RefSeq" id="WP_046313812.1">
    <property type="nucleotide sequence ID" value="NZ_CBCSCY010000084.1"/>
</dbReference>
<dbReference type="Gene3D" id="2.30.42.10">
    <property type="match status" value="1"/>
</dbReference>
<evidence type="ECO:0000313" key="3">
    <source>
        <dbReference type="Proteomes" id="UP000033109"/>
    </source>
</evidence>
<dbReference type="GO" id="GO:0007165">
    <property type="term" value="P:signal transduction"/>
    <property type="evidence" value="ECO:0007669"/>
    <property type="project" value="TreeGrafter"/>
</dbReference>
<dbReference type="GO" id="GO:0004175">
    <property type="term" value="F:endopeptidase activity"/>
    <property type="evidence" value="ECO:0007669"/>
    <property type="project" value="TreeGrafter"/>
</dbReference>
<dbReference type="EMBL" id="CP009621">
    <property type="protein sequence ID" value="AKD05405.1"/>
    <property type="molecule type" value="Genomic_DNA"/>
</dbReference>
<accession>A0A0E3ZJQ2</accession>
<dbReference type="Gene3D" id="3.30.750.44">
    <property type="match status" value="1"/>
</dbReference>
<dbReference type="InterPro" id="IPR029045">
    <property type="entry name" value="ClpP/crotonase-like_dom_sf"/>
</dbReference>
<dbReference type="STRING" id="400092.PKOR_23170"/>
<dbReference type="SUPFAM" id="SSF50156">
    <property type="entry name" value="PDZ domain-like"/>
    <property type="match status" value="1"/>
</dbReference>
<dbReference type="PATRIC" id="fig|400092.3.peg.5112"/>
<dbReference type="Pfam" id="PF03572">
    <property type="entry name" value="Peptidase_S41"/>
    <property type="match status" value="1"/>
</dbReference>
<gene>
    <name evidence="2" type="ORF">PKOR_23170</name>
</gene>
<dbReference type="Proteomes" id="UP000033109">
    <property type="component" value="Chromosome"/>
</dbReference>
<dbReference type="SMART" id="SM00245">
    <property type="entry name" value="TSPc"/>
    <property type="match status" value="1"/>
</dbReference>
<dbReference type="PANTHER" id="PTHR32060:SF30">
    <property type="entry name" value="CARBOXY-TERMINAL PROCESSING PROTEASE CTPA"/>
    <property type="match status" value="1"/>
</dbReference>
<proteinExistence type="predicted"/>
<dbReference type="GO" id="GO:0008236">
    <property type="term" value="F:serine-type peptidase activity"/>
    <property type="evidence" value="ECO:0007669"/>
    <property type="project" value="InterPro"/>
</dbReference>
<organism evidence="2 3">
    <name type="scientific">Pontibacter korlensis</name>
    <dbReference type="NCBI Taxonomy" id="400092"/>
    <lineage>
        <taxon>Bacteria</taxon>
        <taxon>Pseudomonadati</taxon>
        <taxon>Bacteroidota</taxon>
        <taxon>Cytophagia</taxon>
        <taxon>Cytophagales</taxon>
        <taxon>Hymenobacteraceae</taxon>
        <taxon>Pontibacter</taxon>
    </lineage>
</organism>
<dbReference type="AlphaFoldDB" id="A0A0E3ZJQ2"/>
<evidence type="ECO:0000259" key="1">
    <source>
        <dbReference type="SMART" id="SM00245"/>
    </source>
</evidence>
<dbReference type="SUPFAM" id="SSF52096">
    <property type="entry name" value="ClpP/crotonase"/>
    <property type="match status" value="1"/>
</dbReference>
<dbReference type="Gene3D" id="3.90.226.10">
    <property type="entry name" value="2-enoyl-CoA Hydratase, Chain A, domain 1"/>
    <property type="match status" value="1"/>
</dbReference>
<dbReference type="KEGG" id="pko:PKOR_23170"/>
<dbReference type="GO" id="GO:0006508">
    <property type="term" value="P:proteolysis"/>
    <property type="evidence" value="ECO:0007669"/>
    <property type="project" value="InterPro"/>
</dbReference>
<reference evidence="2 3" key="1">
    <citation type="journal article" date="2015" name="Sci. Rep.">
        <title>Unraveling adaptation of Pontibacter korlensis to radiation and infertility in desert through complete genome and comparative transcriptomic analysis.</title>
        <authorList>
            <person name="Dai J."/>
            <person name="Dai W."/>
            <person name="Qiu C."/>
            <person name="Yang Z."/>
            <person name="Zhang Y."/>
            <person name="Zhou M."/>
            <person name="Zhang L."/>
            <person name="Fang C."/>
            <person name="Gao Q."/>
            <person name="Yang Q."/>
            <person name="Li X."/>
            <person name="Wang Z."/>
            <person name="Wang Z."/>
            <person name="Jia Z."/>
            <person name="Chen X."/>
        </authorList>
    </citation>
    <scope>NUCLEOTIDE SEQUENCE [LARGE SCALE GENOMIC DNA]</scope>
    <source>
        <strain evidence="2 3">X14-1T</strain>
    </source>
</reference>
<dbReference type="OrthoDB" id="5379939at2"/>
<keyword evidence="3" id="KW-1185">Reference proteome</keyword>
<sequence length="510" mass="58018">MQYYHPNVAKGKLDWDNQLLVILPSVEQATTKEDLSGIYLTWIESLGKIKSCNKCQSSSEKAVFEKSFDLAWLENDRIFSSELTEKLKFIEQNRFQGKPYYVTTKGRNSNLVISNEKSYNDFDWTNRPLRLLSLFRYWNTIEYFYPHKYQLDTNWDKVLSQMLPKFSSPDSELAYHLAMLELVVKIDDSHGYFTSKLIQEHFGLKQIPAAFKIIDDKVVIAGVYDDSLAALNDIRTGDVISKVEGVETAEVLKQNLRYVNGANYNSKLRYAFSKVLNGSSDSVQVQIARGGETKVRKLARYSFDQFKHNGNRGKSWELKEDNIGYVNLGSIDGKELTNALNSLVSTKAIIIDLRNYPKEFYGYHFKNFLGAKSAVVAKQAKPDLKHPGKYTLSDQEWSTLESKYKGRVALLVDESTQSRAEYTAIWIQNGYNVTTIGSQTAGAGGMMIPQEFVGGYKTYFTSSAIFYPDMTPLHREGVKIDIEVKPTTQGIVDGKDEVLEKAIEFINKNI</sequence>
<dbReference type="InterPro" id="IPR036034">
    <property type="entry name" value="PDZ_sf"/>
</dbReference>
<protein>
    <recommendedName>
        <fullName evidence="1">Tail specific protease domain-containing protein</fullName>
    </recommendedName>
</protein>
<evidence type="ECO:0000313" key="2">
    <source>
        <dbReference type="EMBL" id="AKD05405.1"/>
    </source>
</evidence>
<dbReference type="PANTHER" id="PTHR32060">
    <property type="entry name" value="TAIL-SPECIFIC PROTEASE"/>
    <property type="match status" value="1"/>
</dbReference>